<dbReference type="PANTHER" id="PTHR12151:SF5">
    <property type="entry name" value="AT19154P"/>
    <property type="match status" value="1"/>
</dbReference>
<dbReference type="InterPro" id="IPR036249">
    <property type="entry name" value="Thioredoxin-like_sf"/>
</dbReference>
<feature type="binding site" evidence="3">
    <location>
        <position position="51"/>
    </location>
    <ligand>
        <name>Cu cation</name>
        <dbReference type="ChEBI" id="CHEBI:23378"/>
    </ligand>
</feature>
<dbReference type="InterPro" id="IPR013766">
    <property type="entry name" value="Thioredoxin_domain"/>
</dbReference>
<evidence type="ECO:0000313" key="7">
    <source>
        <dbReference type="EMBL" id="CAG8499621.1"/>
    </source>
</evidence>
<feature type="non-terminal residue" evidence="7">
    <location>
        <position position="1"/>
    </location>
</feature>
<dbReference type="GO" id="GO:0005507">
    <property type="term" value="F:copper ion binding"/>
    <property type="evidence" value="ECO:0007669"/>
    <property type="project" value="UniProtKB-ARBA"/>
</dbReference>
<dbReference type="GO" id="GO:0007034">
    <property type="term" value="P:vacuolar transport"/>
    <property type="evidence" value="ECO:0007669"/>
    <property type="project" value="InterPro"/>
</dbReference>
<keyword evidence="2 3" id="KW-0186">Copper</keyword>
<feature type="binding site" evidence="3">
    <location>
        <position position="139"/>
    </location>
    <ligand>
        <name>Cu cation</name>
        <dbReference type="ChEBI" id="CHEBI:23378"/>
    </ligand>
</feature>
<name>A0A9N8ZL05_9GLOM</name>
<feature type="region of interest" description="Disordered" evidence="5">
    <location>
        <begin position="414"/>
        <end position="441"/>
    </location>
</feature>
<evidence type="ECO:0000259" key="6">
    <source>
        <dbReference type="PROSITE" id="PS51352"/>
    </source>
</evidence>
<dbReference type="EMBL" id="CAJVPJ010000236">
    <property type="protein sequence ID" value="CAG8499621.1"/>
    <property type="molecule type" value="Genomic_DNA"/>
</dbReference>
<reference evidence="7" key="1">
    <citation type="submission" date="2021-06" db="EMBL/GenBank/DDBJ databases">
        <authorList>
            <person name="Kallberg Y."/>
            <person name="Tangrot J."/>
            <person name="Rosling A."/>
        </authorList>
    </citation>
    <scope>NUCLEOTIDE SEQUENCE</scope>
    <source>
        <strain evidence="7">IA702</strain>
    </source>
</reference>
<comment type="similarity">
    <text evidence="1">Belongs to the SCO1/2 family.</text>
</comment>
<feature type="binding site" evidence="3">
    <location>
        <position position="47"/>
    </location>
    <ligand>
        <name>Cu cation</name>
        <dbReference type="ChEBI" id="CHEBI:23378"/>
    </ligand>
</feature>
<keyword evidence="8" id="KW-1185">Reference proteome</keyword>
<dbReference type="Gene3D" id="6.10.140.1230">
    <property type="match status" value="1"/>
</dbReference>
<dbReference type="GO" id="GO:0005739">
    <property type="term" value="C:mitochondrion"/>
    <property type="evidence" value="ECO:0007669"/>
    <property type="project" value="GOC"/>
</dbReference>
<feature type="compositionally biased region" description="Acidic residues" evidence="5">
    <location>
        <begin position="419"/>
        <end position="441"/>
    </location>
</feature>
<protein>
    <submittedName>
        <fullName evidence="7">7148_t:CDS:1</fullName>
    </submittedName>
</protein>
<keyword evidence="3" id="KW-0479">Metal-binding</keyword>
<dbReference type="Gene3D" id="3.40.30.10">
    <property type="entry name" value="Glutaredoxin"/>
    <property type="match status" value="1"/>
</dbReference>
<dbReference type="SUPFAM" id="SSF52833">
    <property type="entry name" value="Thioredoxin-like"/>
    <property type="match status" value="1"/>
</dbReference>
<evidence type="ECO:0000256" key="3">
    <source>
        <dbReference type="PIRSR" id="PIRSR603782-1"/>
    </source>
</evidence>
<dbReference type="Pfam" id="PF03357">
    <property type="entry name" value="Snf7"/>
    <property type="match status" value="1"/>
</dbReference>
<evidence type="ECO:0000256" key="1">
    <source>
        <dbReference type="ARBA" id="ARBA00010996"/>
    </source>
</evidence>
<proteinExistence type="inferred from homology"/>
<evidence type="ECO:0000256" key="5">
    <source>
        <dbReference type="SAM" id="MobiDB-lite"/>
    </source>
</evidence>
<feature type="disulfide bond" description="Redox-active" evidence="4">
    <location>
        <begin position="47"/>
        <end position="51"/>
    </location>
</feature>
<comment type="caution">
    <text evidence="7">The sequence shown here is derived from an EMBL/GenBank/DDBJ whole genome shotgun (WGS) entry which is preliminary data.</text>
</comment>
<dbReference type="Pfam" id="PF02630">
    <property type="entry name" value="SCO1-SenC"/>
    <property type="match status" value="1"/>
</dbReference>
<dbReference type="GO" id="GO:0033617">
    <property type="term" value="P:mitochondrial respiratory chain complex IV assembly"/>
    <property type="evidence" value="ECO:0007669"/>
    <property type="project" value="TreeGrafter"/>
</dbReference>
<gene>
    <name evidence="7" type="ORF">POCULU_LOCUS2503</name>
</gene>
<evidence type="ECO:0000256" key="4">
    <source>
        <dbReference type="PIRSR" id="PIRSR603782-2"/>
    </source>
</evidence>
<dbReference type="Proteomes" id="UP000789572">
    <property type="component" value="Unassembled WGS sequence"/>
</dbReference>
<dbReference type="AlphaFoldDB" id="A0A9N8ZL05"/>
<evidence type="ECO:0000256" key="2">
    <source>
        <dbReference type="ARBA" id="ARBA00023008"/>
    </source>
</evidence>
<dbReference type="PANTHER" id="PTHR12151">
    <property type="entry name" value="ELECTRON TRANSPORT PROTIN SCO1/SENC FAMILY MEMBER"/>
    <property type="match status" value="1"/>
</dbReference>
<dbReference type="FunFam" id="3.40.30.10:FF:000013">
    <property type="entry name" value="Blast:Protein SCO1 homolog, mitochondrial"/>
    <property type="match status" value="1"/>
</dbReference>
<accession>A0A9N8ZL05</accession>
<sequence>KEERKKQPIGKPDVGGPFELLNQDGKLTTNNDFRGRFMLVYFGFTHCPDICPEELDKMSEVIERLYNDNEVGKVIVPIFISCDPQRDTVEATYKFKDFHKDMVGLTGTFEQVAKVAKAYRVYFSRPPDVEEGEDYLVDHSIFFYLMDGNGEFVDVFGKNMTVEDITDKTKKYIKNYISDGGNLVPLLSFIVNKCHSLPIKESLFQLKFTAKALNRQAKKATKDEGTEKAKLKKAIQQGDVESARIYAANAIRKKNEALNLTRLSSRIDAVASRVQTAVTMQKVTGSMANVVKGMDKAMETMNLEKISMVMDKFESQFEDLDVQTQYMEGAMGNTTTMSTPQEDVDLLMQQVADEAGLELSHALGEAVPSSILGSVDKTSEEDKELTERTKALDEFAKAQRKNAEKAKCKVCMKKRDEQDLTDSEPDSDSEGEYNDTWDDIL</sequence>
<dbReference type="InterPro" id="IPR005024">
    <property type="entry name" value="Snf7_fam"/>
</dbReference>
<dbReference type="OrthoDB" id="10266568at2759"/>
<dbReference type="CDD" id="cd02968">
    <property type="entry name" value="SCO"/>
    <property type="match status" value="1"/>
</dbReference>
<dbReference type="InterPro" id="IPR003782">
    <property type="entry name" value="SCO1/SenC"/>
</dbReference>
<dbReference type="PROSITE" id="PS51352">
    <property type="entry name" value="THIOREDOXIN_2"/>
    <property type="match status" value="1"/>
</dbReference>
<feature type="domain" description="Thioredoxin" evidence="6">
    <location>
        <begin position="9"/>
        <end position="174"/>
    </location>
</feature>
<keyword evidence="4" id="KW-1015">Disulfide bond</keyword>
<evidence type="ECO:0000313" key="8">
    <source>
        <dbReference type="Proteomes" id="UP000789572"/>
    </source>
</evidence>
<organism evidence="7 8">
    <name type="scientific">Paraglomus occultum</name>
    <dbReference type="NCBI Taxonomy" id="144539"/>
    <lineage>
        <taxon>Eukaryota</taxon>
        <taxon>Fungi</taxon>
        <taxon>Fungi incertae sedis</taxon>
        <taxon>Mucoromycota</taxon>
        <taxon>Glomeromycotina</taxon>
        <taxon>Glomeromycetes</taxon>
        <taxon>Paraglomerales</taxon>
        <taxon>Paraglomeraceae</taxon>
        <taxon>Paraglomus</taxon>
    </lineage>
</organism>